<feature type="region of interest" description="Disordered" evidence="1">
    <location>
        <begin position="383"/>
        <end position="404"/>
    </location>
</feature>
<dbReference type="KEGG" id="goe:100903785"/>
<sequence length="467" mass="52549">MSAEEMAEMAYTLLVDLGYTSDRDWFNQRLFVAPNNEAFFSVFQYLLSFADPQMFKDKFKFCLPLYDKRREGDFRKVLCSLLQDLARNGDLGDDVPMIKMALFTTPGRSAFLQMLLAVIEWVIRKNSSMLEIVIPPYDAPHEALQSVLEFYGKQMEADAKAADALLGEMQSQMELLVSDLQKTDAAVQASRDELTKAQEQTKTTEGDEKNLRKLSEALSQMASMSRSLRRLLDIVQTDSPSHDALTIIEPLPEVLLQSIPEAGPKVDELNEQISSGQVDILLYMRLVSIILRNRRPLFNDVIEKLSVGSAIDRSLRDQRKCLEQARKTLNQIHQFIDAKSKSITGYVTEELEAVEDALILAIDPPSVSELKELVDLSEANLDSVGENSAPQPRNGAMAPPTARHHLKRKKIGTLNLPLSNTTKMDLSGFSPLSTPIQSLRIDKLKNERLKRRSIKDVFTSTPFVTPQ</sequence>
<dbReference type="AlphaFoldDB" id="A0AAJ6VW68"/>
<protein>
    <submittedName>
        <fullName evidence="4">Uncharacterized protein LOC100903785</fullName>
    </submittedName>
</protein>
<dbReference type="Proteomes" id="UP000694867">
    <property type="component" value="Unplaced"/>
</dbReference>
<evidence type="ECO:0000259" key="2">
    <source>
        <dbReference type="Pfam" id="PF14661"/>
    </source>
</evidence>
<keyword evidence="3" id="KW-1185">Reference proteome</keyword>
<evidence type="ECO:0000313" key="4">
    <source>
        <dbReference type="RefSeq" id="XP_003741063.1"/>
    </source>
</evidence>
<dbReference type="GO" id="GO:0070652">
    <property type="term" value="C:HAUS complex"/>
    <property type="evidence" value="ECO:0007669"/>
    <property type="project" value="InterPro"/>
</dbReference>
<dbReference type="GO" id="GO:1990498">
    <property type="term" value="C:mitotic spindle microtubule"/>
    <property type="evidence" value="ECO:0007669"/>
    <property type="project" value="TreeGrafter"/>
</dbReference>
<evidence type="ECO:0000313" key="3">
    <source>
        <dbReference type="Proteomes" id="UP000694867"/>
    </source>
</evidence>
<dbReference type="PANTHER" id="PTHR16151:SF2">
    <property type="entry name" value="HAUS AUGMIN-LIKE COMPLEX SUBUNIT 6"/>
    <property type="match status" value="1"/>
</dbReference>
<organism evidence="3 4">
    <name type="scientific">Galendromus occidentalis</name>
    <name type="common">western predatory mite</name>
    <dbReference type="NCBI Taxonomy" id="34638"/>
    <lineage>
        <taxon>Eukaryota</taxon>
        <taxon>Metazoa</taxon>
        <taxon>Ecdysozoa</taxon>
        <taxon>Arthropoda</taxon>
        <taxon>Chelicerata</taxon>
        <taxon>Arachnida</taxon>
        <taxon>Acari</taxon>
        <taxon>Parasitiformes</taxon>
        <taxon>Mesostigmata</taxon>
        <taxon>Gamasina</taxon>
        <taxon>Phytoseioidea</taxon>
        <taxon>Phytoseiidae</taxon>
        <taxon>Typhlodrominae</taxon>
        <taxon>Galendromus</taxon>
    </lineage>
</organism>
<dbReference type="GO" id="GO:0008017">
    <property type="term" value="F:microtubule binding"/>
    <property type="evidence" value="ECO:0007669"/>
    <property type="project" value="TreeGrafter"/>
</dbReference>
<gene>
    <name evidence="4" type="primary">LOC100903785</name>
</gene>
<dbReference type="Pfam" id="PF14661">
    <property type="entry name" value="HAUS6_N"/>
    <property type="match status" value="1"/>
</dbReference>
<dbReference type="GO" id="GO:0051225">
    <property type="term" value="P:spindle assembly"/>
    <property type="evidence" value="ECO:0007669"/>
    <property type="project" value="InterPro"/>
</dbReference>
<dbReference type="RefSeq" id="XP_003741063.1">
    <property type="nucleotide sequence ID" value="XM_003741015.2"/>
</dbReference>
<dbReference type="InterPro" id="IPR028163">
    <property type="entry name" value="HAUS_6_N"/>
</dbReference>
<proteinExistence type="predicted"/>
<dbReference type="PANTHER" id="PTHR16151">
    <property type="entry name" value="HAUS AUGMIN-LIKE COMPLEX SUBUNIT 6"/>
    <property type="match status" value="1"/>
</dbReference>
<feature type="domain" description="HAUS augmin-like complex subunit 6 N-terminal" evidence="2">
    <location>
        <begin position="26"/>
        <end position="217"/>
    </location>
</feature>
<evidence type="ECO:0000256" key="1">
    <source>
        <dbReference type="SAM" id="MobiDB-lite"/>
    </source>
</evidence>
<reference evidence="4" key="1">
    <citation type="submission" date="2025-08" db="UniProtKB">
        <authorList>
            <consortium name="RefSeq"/>
        </authorList>
    </citation>
    <scope>IDENTIFICATION</scope>
</reference>
<name>A0AAJ6VW68_9ACAR</name>
<dbReference type="InterPro" id="IPR026797">
    <property type="entry name" value="HAUS_6"/>
</dbReference>
<dbReference type="GeneID" id="100903785"/>
<accession>A0AAJ6VW68</accession>